<feature type="compositionally biased region" description="Basic residues" evidence="1">
    <location>
        <begin position="161"/>
        <end position="179"/>
    </location>
</feature>
<sequence length="417" mass="46345">MYILVCGESFGAGRAGEGGRRLRAPPPGAGLALAGSSKISPAGCALESRIASWDGAGKPNSDGGGDAPDAYRANPSNKIKGQLSIRLHQQNRRDAKPNATEEKEEDQPLASGEEVSEKTEGEGASGQEERGPRRWRRRERPETSQASGGRQILRCSASSKKTNKAKLSPAKRKDRKRLRERACQAKKREDPDVRDKENAQKRARSGQRLGPAPRGRDVGQGGCPRAQQILPCQENWERGVWHRLKAVDKKNGKMFALKKCFNCFHNSVDAPQRTYRECKYLLELKTYLTDFGLSRTIPKDNLPGNDIILADYISTRWYRPPEVLTWQGAALSTNTWKPSTTPRKSAFTRTGRYDSEKLTPEAYCQALYSEFTASSIGTKQNMTGYSKAVFMTQWTSRRDVVTGVSCSSLVTRMNRLT</sequence>
<dbReference type="SUPFAM" id="SSF56112">
    <property type="entry name" value="Protein kinase-like (PK-like)"/>
    <property type="match status" value="1"/>
</dbReference>
<reference evidence="2 3" key="1">
    <citation type="journal article" date="2012" name="Genome Biol.">
        <title>Genome and low-iron response of an oceanic diatom adapted to chronic iron limitation.</title>
        <authorList>
            <person name="Lommer M."/>
            <person name="Specht M."/>
            <person name="Roy A.S."/>
            <person name="Kraemer L."/>
            <person name="Andreson R."/>
            <person name="Gutowska M.A."/>
            <person name="Wolf J."/>
            <person name="Bergner S.V."/>
            <person name="Schilhabel M.B."/>
            <person name="Klostermeier U.C."/>
            <person name="Beiko R.G."/>
            <person name="Rosenstiel P."/>
            <person name="Hippler M."/>
            <person name="Laroche J."/>
        </authorList>
    </citation>
    <scope>NUCLEOTIDE SEQUENCE [LARGE SCALE GENOMIC DNA]</scope>
    <source>
        <strain evidence="2 3">CCMP1005</strain>
    </source>
</reference>
<proteinExistence type="predicted"/>
<dbReference type="EMBL" id="AGNL01048600">
    <property type="protein sequence ID" value="EJK45322.1"/>
    <property type="molecule type" value="Genomic_DNA"/>
</dbReference>
<dbReference type="Proteomes" id="UP000266841">
    <property type="component" value="Unassembled WGS sequence"/>
</dbReference>
<feature type="compositionally biased region" description="Basic and acidic residues" evidence="1">
    <location>
        <begin position="91"/>
        <end position="101"/>
    </location>
</feature>
<evidence type="ECO:0008006" key="4">
    <source>
        <dbReference type="Google" id="ProtNLM"/>
    </source>
</evidence>
<name>K0RFH7_THAOC</name>
<dbReference type="Gene3D" id="1.10.510.10">
    <property type="entry name" value="Transferase(Phosphotransferase) domain 1"/>
    <property type="match status" value="1"/>
</dbReference>
<protein>
    <recommendedName>
        <fullName evidence="4">Protein kinase domain-containing protein</fullName>
    </recommendedName>
</protein>
<feature type="region of interest" description="Disordered" evidence="1">
    <location>
        <begin position="14"/>
        <end position="38"/>
    </location>
</feature>
<feature type="compositionally biased region" description="Basic and acidic residues" evidence="1">
    <location>
        <begin position="115"/>
        <end position="132"/>
    </location>
</feature>
<evidence type="ECO:0000313" key="3">
    <source>
        <dbReference type="Proteomes" id="UP000266841"/>
    </source>
</evidence>
<evidence type="ECO:0000313" key="2">
    <source>
        <dbReference type="EMBL" id="EJK45322.1"/>
    </source>
</evidence>
<dbReference type="Gene3D" id="3.30.200.20">
    <property type="entry name" value="Phosphorylase Kinase, domain 1"/>
    <property type="match status" value="1"/>
</dbReference>
<accession>K0RFH7</accession>
<dbReference type="AlphaFoldDB" id="K0RFH7"/>
<gene>
    <name evidence="2" type="ORF">THAOC_36065</name>
</gene>
<dbReference type="InterPro" id="IPR011009">
    <property type="entry name" value="Kinase-like_dom_sf"/>
</dbReference>
<organism evidence="2 3">
    <name type="scientific">Thalassiosira oceanica</name>
    <name type="common">Marine diatom</name>
    <dbReference type="NCBI Taxonomy" id="159749"/>
    <lineage>
        <taxon>Eukaryota</taxon>
        <taxon>Sar</taxon>
        <taxon>Stramenopiles</taxon>
        <taxon>Ochrophyta</taxon>
        <taxon>Bacillariophyta</taxon>
        <taxon>Coscinodiscophyceae</taxon>
        <taxon>Thalassiosirophycidae</taxon>
        <taxon>Thalassiosirales</taxon>
        <taxon>Thalassiosiraceae</taxon>
        <taxon>Thalassiosira</taxon>
    </lineage>
</organism>
<feature type="compositionally biased region" description="Basic and acidic residues" evidence="1">
    <location>
        <begin position="180"/>
        <end position="200"/>
    </location>
</feature>
<comment type="caution">
    <text evidence="2">The sequence shown here is derived from an EMBL/GenBank/DDBJ whole genome shotgun (WGS) entry which is preliminary data.</text>
</comment>
<feature type="region of interest" description="Disordered" evidence="1">
    <location>
        <begin position="52"/>
        <end position="224"/>
    </location>
</feature>
<keyword evidence="3" id="KW-1185">Reference proteome</keyword>
<evidence type="ECO:0000256" key="1">
    <source>
        <dbReference type="SAM" id="MobiDB-lite"/>
    </source>
</evidence>